<evidence type="ECO:0000256" key="3">
    <source>
        <dbReference type="ARBA" id="ARBA00021740"/>
    </source>
</evidence>
<evidence type="ECO:0000313" key="20">
    <source>
        <dbReference type="Proteomes" id="UP001549321"/>
    </source>
</evidence>
<feature type="domain" description="PAC" evidence="18">
    <location>
        <begin position="243"/>
        <end position="295"/>
    </location>
</feature>
<organism evidence="19 20">
    <name type="scientific">Kaistia defluvii</name>
    <dbReference type="NCBI Taxonomy" id="410841"/>
    <lineage>
        <taxon>Bacteria</taxon>
        <taxon>Pseudomonadati</taxon>
        <taxon>Pseudomonadota</taxon>
        <taxon>Alphaproteobacteria</taxon>
        <taxon>Hyphomicrobiales</taxon>
        <taxon>Kaistiaceae</taxon>
        <taxon>Kaistia</taxon>
    </lineage>
</organism>
<dbReference type="Pfam" id="PF13426">
    <property type="entry name" value="PAS_9"/>
    <property type="match status" value="1"/>
</dbReference>
<dbReference type="InterPro" id="IPR001610">
    <property type="entry name" value="PAC"/>
</dbReference>
<dbReference type="PROSITE" id="PS50113">
    <property type="entry name" value="PAC"/>
    <property type="match status" value="1"/>
</dbReference>
<evidence type="ECO:0000256" key="11">
    <source>
        <dbReference type="ARBA" id="ARBA00022741"/>
    </source>
</evidence>
<comment type="caution">
    <text evidence="19">The sequence shown here is derived from an EMBL/GenBank/DDBJ whole genome shotgun (WGS) entry which is preliminary data.</text>
</comment>
<evidence type="ECO:0000256" key="16">
    <source>
        <dbReference type="ARBA" id="ARBA00023170"/>
    </source>
</evidence>
<dbReference type="PANTHER" id="PTHR41523">
    <property type="entry name" value="TWO-COMPONENT SYSTEM SENSOR PROTEIN"/>
    <property type="match status" value="1"/>
</dbReference>
<dbReference type="InterPro" id="IPR011102">
    <property type="entry name" value="Sig_transdc_His_kinase_HWE"/>
</dbReference>
<dbReference type="SMART" id="SM00091">
    <property type="entry name" value="PAS"/>
    <property type="match status" value="2"/>
</dbReference>
<dbReference type="SUPFAM" id="SSF55785">
    <property type="entry name" value="PYP-like sensor domain (PAS domain)"/>
    <property type="match status" value="1"/>
</dbReference>
<evidence type="ECO:0000256" key="14">
    <source>
        <dbReference type="ARBA" id="ARBA00022991"/>
    </source>
</evidence>
<dbReference type="SMART" id="SM00086">
    <property type="entry name" value="PAC"/>
    <property type="match status" value="2"/>
</dbReference>
<dbReference type="EMBL" id="JBEPSM010000005">
    <property type="protein sequence ID" value="MET4636598.1"/>
    <property type="molecule type" value="Genomic_DNA"/>
</dbReference>
<dbReference type="Gene3D" id="3.30.450.20">
    <property type="entry name" value="PAS domain"/>
    <property type="match status" value="2"/>
</dbReference>
<evidence type="ECO:0000256" key="5">
    <source>
        <dbReference type="ARBA" id="ARBA00022553"/>
    </source>
</evidence>
<keyword evidence="13" id="KW-0067">ATP-binding</keyword>
<dbReference type="InterPro" id="IPR013656">
    <property type="entry name" value="PAS_4"/>
</dbReference>
<keyword evidence="10" id="KW-0677">Repeat</keyword>
<sequence>MQVGTNAVCGSVRASATDAGEMSRLARNYDWSQSRLGPRSSWPTSLSAAFELILPAQAEIVIFAGPEYVALYNDAYAPTIGDKHPHAFGRPGQEYWTELWTDLRPLLDHVLSTGETISAKDRPFQIERHGYPEQVFFDISYSPIREPSGEVVGVLCIVNETTERIRATADERRLAAIIASTDDAILGTDLNMIVTSWNRGAEELYGYSADEIVGTPVTRLVPADRPEEEAAIMEQIRAGERVPPHDTKRVHKNGTLLDVSLTVSPIVDDQGRTVGASKIARDISARKEAEHLQQVLTGELQHRVKNTLATVQAIARQTFRGEEHESASVFYRRLTSLANAHDLLTRGSWNSADLEAVVSGVVAPYSSAQFEIAGGSVRLTSRSVLATSLALHELVTNAVKYGALSVPEGLVKVTWHVCQHAHGPGFELVWRERGGPRVAQPESQGFGSVLIQQVLPQELQGEVGVSYDPEGLVCTIRAPLMATWEQTVQR</sequence>
<dbReference type="SMART" id="SM00911">
    <property type="entry name" value="HWE_HK"/>
    <property type="match status" value="1"/>
</dbReference>
<dbReference type="Proteomes" id="UP001549321">
    <property type="component" value="Unassembled WGS sequence"/>
</dbReference>
<dbReference type="CDD" id="cd00130">
    <property type="entry name" value="PAS"/>
    <property type="match status" value="1"/>
</dbReference>
<dbReference type="NCBIfam" id="TIGR00229">
    <property type="entry name" value="sensory_box"/>
    <property type="match status" value="1"/>
</dbReference>
<dbReference type="CDD" id="cd16936">
    <property type="entry name" value="HATPase_RsbW-like"/>
    <property type="match status" value="1"/>
</dbReference>
<gene>
    <name evidence="19" type="ORF">ABIE08_004561</name>
</gene>
<evidence type="ECO:0000256" key="13">
    <source>
        <dbReference type="ARBA" id="ARBA00022840"/>
    </source>
</evidence>
<evidence type="ECO:0000256" key="12">
    <source>
        <dbReference type="ARBA" id="ARBA00022777"/>
    </source>
</evidence>
<dbReference type="InterPro" id="IPR036890">
    <property type="entry name" value="HATPase_C_sf"/>
</dbReference>
<keyword evidence="16" id="KW-0675">Receptor</keyword>
<evidence type="ECO:0000259" key="18">
    <source>
        <dbReference type="PROSITE" id="PS50113"/>
    </source>
</evidence>
<dbReference type="InterPro" id="IPR000014">
    <property type="entry name" value="PAS"/>
</dbReference>
<evidence type="ECO:0000256" key="7">
    <source>
        <dbReference type="ARBA" id="ARBA00022630"/>
    </source>
</evidence>
<dbReference type="Pfam" id="PF07536">
    <property type="entry name" value="HWE_HK"/>
    <property type="match status" value="1"/>
</dbReference>
<keyword evidence="4" id="KW-0600">Photoreceptor protein</keyword>
<dbReference type="PANTHER" id="PTHR41523:SF8">
    <property type="entry name" value="ETHYLENE RESPONSE SENSOR PROTEIN"/>
    <property type="match status" value="1"/>
</dbReference>
<name>A0ABV2R795_9HYPH</name>
<evidence type="ECO:0000256" key="2">
    <source>
        <dbReference type="ARBA" id="ARBA00012438"/>
    </source>
</evidence>
<evidence type="ECO:0000256" key="1">
    <source>
        <dbReference type="ARBA" id="ARBA00000085"/>
    </source>
</evidence>
<keyword evidence="20" id="KW-1185">Reference proteome</keyword>
<keyword evidence="9" id="KW-0808">Transferase</keyword>
<evidence type="ECO:0000256" key="9">
    <source>
        <dbReference type="ARBA" id="ARBA00022679"/>
    </source>
</evidence>
<evidence type="ECO:0000259" key="17">
    <source>
        <dbReference type="PROSITE" id="PS50112"/>
    </source>
</evidence>
<dbReference type="PROSITE" id="PS50112">
    <property type="entry name" value="PAS"/>
    <property type="match status" value="1"/>
</dbReference>
<proteinExistence type="predicted"/>
<protein>
    <recommendedName>
        <fullName evidence="3">Blue-light-activated histidine kinase</fullName>
        <ecNumber evidence="2">2.7.13.3</ecNumber>
    </recommendedName>
</protein>
<keyword evidence="8" id="KW-0288">FMN</keyword>
<evidence type="ECO:0000313" key="19">
    <source>
        <dbReference type="EMBL" id="MET4636598.1"/>
    </source>
</evidence>
<dbReference type="InterPro" id="IPR035965">
    <property type="entry name" value="PAS-like_dom_sf"/>
</dbReference>
<dbReference type="Pfam" id="PF08448">
    <property type="entry name" value="PAS_4"/>
    <property type="match status" value="1"/>
</dbReference>
<dbReference type="InterPro" id="IPR000700">
    <property type="entry name" value="PAS-assoc_C"/>
</dbReference>
<evidence type="ECO:0000256" key="10">
    <source>
        <dbReference type="ARBA" id="ARBA00022737"/>
    </source>
</evidence>
<evidence type="ECO:0000256" key="15">
    <source>
        <dbReference type="ARBA" id="ARBA00023026"/>
    </source>
</evidence>
<keyword evidence="11" id="KW-0547">Nucleotide-binding</keyword>
<keyword evidence="5" id="KW-0597">Phosphoprotein</keyword>
<keyword evidence="14" id="KW-0157">Chromophore</keyword>
<feature type="domain" description="PAS" evidence="17">
    <location>
        <begin position="170"/>
        <end position="239"/>
    </location>
</feature>
<keyword evidence="12" id="KW-0418">Kinase</keyword>
<keyword evidence="7" id="KW-0285">Flavoprotein</keyword>
<reference evidence="19 20" key="1">
    <citation type="submission" date="2024-06" db="EMBL/GenBank/DDBJ databases">
        <title>Sorghum-associated microbial communities from plants grown in Nebraska, USA.</title>
        <authorList>
            <person name="Schachtman D."/>
        </authorList>
    </citation>
    <scope>NUCLEOTIDE SEQUENCE [LARGE SCALE GENOMIC DNA]</scope>
    <source>
        <strain evidence="19 20">3207</strain>
    </source>
</reference>
<accession>A0ABV2R795</accession>
<evidence type="ECO:0000256" key="8">
    <source>
        <dbReference type="ARBA" id="ARBA00022643"/>
    </source>
</evidence>
<dbReference type="SUPFAM" id="SSF55874">
    <property type="entry name" value="ATPase domain of HSP90 chaperone/DNA topoisomerase II/histidine kinase"/>
    <property type="match status" value="1"/>
</dbReference>
<dbReference type="EC" id="2.7.13.3" evidence="2"/>
<dbReference type="Gene3D" id="3.30.565.10">
    <property type="entry name" value="Histidine kinase-like ATPase, C-terminal domain"/>
    <property type="match status" value="1"/>
</dbReference>
<comment type="catalytic activity">
    <reaction evidence="1">
        <text>ATP + protein L-histidine = ADP + protein N-phospho-L-histidine.</text>
        <dbReference type="EC" id="2.7.13.3"/>
    </reaction>
</comment>
<keyword evidence="6" id="KW-0716">Sensory transduction</keyword>
<evidence type="ECO:0000256" key="6">
    <source>
        <dbReference type="ARBA" id="ARBA00022606"/>
    </source>
</evidence>
<evidence type="ECO:0000256" key="4">
    <source>
        <dbReference type="ARBA" id="ARBA00022543"/>
    </source>
</evidence>
<keyword evidence="15" id="KW-0843">Virulence</keyword>